<dbReference type="CDD" id="cd00071">
    <property type="entry name" value="GMPK"/>
    <property type="match status" value="1"/>
</dbReference>
<dbReference type="SUPFAM" id="SSF50156">
    <property type="entry name" value="PDZ domain-like"/>
    <property type="match status" value="1"/>
</dbReference>
<name>A0A3P8PF63_ASTCA</name>
<dbReference type="InterPro" id="IPR050716">
    <property type="entry name" value="MAGUK"/>
</dbReference>
<dbReference type="GO" id="GO:0005912">
    <property type="term" value="C:adherens junction"/>
    <property type="evidence" value="ECO:0007669"/>
    <property type="project" value="UniProtKB-SubCell"/>
</dbReference>
<organism evidence="13 14">
    <name type="scientific">Astatotilapia calliptera</name>
    <name type="common">Eastern happy</name>
    <name type="synonym">Chromis callipterus</name>
    <dbReference type="NCBI Taxonomy" id="8154"/>
    <lineage>
        <taxon>Eukaryota</taxon>
        <taxon>Metazoa</taxon>
        <taxon>Chordata</taxon>
        <taxon>Craniata</taxon>
        <taxon>Vertebrata</taxon>
        <taxon>Euteleostomi</taxon>
        <taxon>Actinopterygii</taxon>
        <taxon>Neopterygii</taxon>
        <taxon>Teleostei</taxon>
        <taxon>Neoteleostei</taxon>
        <taxon>Acanthomorphata</taxon>
        <taxon>Ovalentaria</taxon>
        <taxon>Cichlomorphae</taxon>
        <taxon>Cichliformes</taxon>
        <taxon>Cichlidae</taxon>
        <taxon>African cichlids</taxon>
        <taxon>Pseudocrenilabrinae</taxon>
        <taxon>Haplochromini</taxon>
        <taxon>Astatotilapia</taxon>
    </lineage>
</organism>
<dbReference type="SUPFAM" id="SSF50044">
    <property type="entry name" value="SH3-domain"/>
    <property type="match status" value="1"/>
</dbReference>
<keyword evidence="14" id="KW-1185">Reference proteome</keyword>
<evidence type="ECO:0000259" key="12">
    <source>
        <dbReference type="PROSITE" id="PS51022"/>
    </source>
</evidence>
<dbReference type="InterPro" id="IPR020590">
    <property type="entry name" value="Guanylate_kinase_CS"/>
</dbReference>
<comment type="subcellular location">
    <subcellularLocation>
        <location evidence="2">Cell junction</location>
        <location evidence="2">Adherens junction</location>
    </subcellularLocation>
    <subcellularLocation>
        <location evidence="1">Membrane</location>
    </subcellularLocation>
</comment>
<keyword evidence="7" id="KW-0472">Membrane</keyword>
<dbReference type="FunFam" id="3.30.63.10:FF:000002">
    <property type="entry name" value="Guanylate kinase 1"/>
    <property type="match status" value="1"/>
</dbReference>
<dbReference type="Gene3D" id="1.10.287.650">
    <property type="entry name" value="L27 domain"/>
    <property type="match status" value="1"/>
</dbReference>
<feature type="domain" description="PDZ" evidence="11">
    <location>
        <begin position="122"/>
        <end position="203"/>
    </location>
</feature>
<dbReference type="Pfam" id="PF00625">
    <property type="entry name" value="Guanylate_kin"/>
    <property type="match status" value="1"/>
</dbReference>
<dbReference type="Gene3D" id="2.30.30.40">
    <property type="entry name" value="SH3 Domains"/>
    <property type="match status" value="1"/>
</dbReference>
<evidence type="ECO:0000256" key="3">
    <source>
        <dbReference type="ARBA" id="ARBA00007014"/>
    </source>
</evidence>
<evidence type="ECO:0000256" key="1">
    <source>
        <dbReference type="ARBA" id="ARBA00004370"/>
    </source>
</evidence>
<dbReference type="GeneTree" id="ENSGT00940000156232"/>
<dbReference type="Gene3D" id="3.40.50.300">
    <property type="entry name" value="P-loop containing nucleotide triphosphate hydrolases"/>
    <property type="match status" value="1"/>
</dbReference>
<dbReference type="AlphaFoldDB" id="A0A3P8PF63"/>
<protein>
    <recommendedName>
        <fullName evidence="15">MAGUK p55 subfamily member 7</fullName>
    </recommendedName>
</protein>
<reference evidence="13" key="3">
    <citation type="submission" date="2025-08" db="UniProtKB">
        <authorList>
            <consortium name="Ensembl"/>
        </authorList>
    </citation>
    <scope>IDENTIFICATION</scope>
</reference>
<dbReference type="CDD" id="cd06799">
    <property type="entry name" value="PDZ_MPP3-MPP4-MPP7-like"/>
    <property type="match status" value="1"/>
</dbReference>
<evidence type="ECO:0000256" key="4">
    <source>
        <dbReference type="ARBA" id="ARBA00022443"/>
    </source>
</evidence>
<dbReference type="InterPro" id="IPR027417">
    <property type="entry name" value="P-loop_NTPase"/>
</dbReference>
<dbReference type="InterPro" id="IPR008144">
    <property type="entry name" value="Guanylate_kin-like_dom"/>
</dbReference>
<dbReference type="Pfam" id="PF00595">
    <property type="entry name" value="PDZ"/>
    <property type="match status" value="1"/>
</dbReference>
<dbReference type="InterPro" id="IPR001478">
    <property type="entry name" value="PDZ"/>
</dbReference>
<dbReference type="SMART" id="SM00326">
    <property type="entry name" value="SH3"/>
    <property type="match status" value="1"/>
</dbReference>
<evidence type="ECO:0000259" key="11">
    <source>
        <dbReference type="PROSITE" id="PS50106"/>
    </source>
</evidence>
<dbReference type="GO" id="GO:0016020">
    <property type="term" value="C:membrane"/>
    <property type="evidence" value="ECO:0007669"/>
    <property type="project" value="UniProtKB-SubCell"/>
</dbReference>
<dbReference type="Pfam" id="PF02828">
    <property type="entry name" value="L27"/>
    <property type="match status" value="2"/>
</dbReference>
<reference evidence="13" key="4">
    <citation type="submission" date="2025-09" db="UniProtKB">
        <authorList>
            <consortium name="Ensembl"/>
        </authorList>
    </citation>
    <scope>IDENTIFICATION</scope>
</reference>
<keyword evidence="6" id="KW-0965">Cell junction</keyword>
<feature type="domain" description="L27" evidence="12">
    <location>
        <begin position="43"/>
        <end position="105"/>
    </location>
</feature>
<dbReference type="Gene3D" id="2.30.42.10">
    <property type="match status" value="1"/>
</dbReference>
<evidence type="ECO:0000256" key="8">
    <source>
        <dbReference type="PROSITE-ProRule" id="PRU00192"/>
    </source>
</evidence>
<evidence type="ECO:0000256" key="5">
    <source>
        <dbReference type="ARBA" id="ARBA00022737"/>
    </source>
</evidence>
<dbReference type="PROSITE" id="PS50106">
    <property type="entry name" value="PDZ"/>
    <property type="match status" value="1"/>
</dbReference>
<dbReference type="SMART" id="SM00072">
    <property type="entry name" value="GuKc"/>
    <property type="match status" value="1"/>
</dbReference>
<dbReference type="InterPro" id="IPR008145">
    <property type="entry name" value="GK/Ca_channel_bsu"/>
</dbReference>
<accession>A0A3P8PF63</accession>
<dbReference type="SUPFAM" id="SSF101288">
    <property type="entry name" value="L27 domain"/>
    <property type="match status" value="1"/>
</dbReference>
<dbReference type="SMART" id="SM00228">
    <property type="entry name" value="PDZ"/>
    <property type="match status" value="1"/>
</dbReference>
<comment type="similarity">
    <text evidence="3">Belongs to the MAGUK family.</text>
</comment>
<reference evidence="13 14" key="1">
    <citation type="submission" date="2018-05" db="EMBL/GenBank/DDBJ databases">
        <authorList>
            <person name="Datahose"/>
        </authorList>
    </citation>
    <scope>NUCLEOTIDE SEQUENCE</scope>
</reference>
<keyword evidence="4 8" id="KW-0728">SH3 domain</keyword>
<dbReference type="InterPro" id="IPR004172">
    <property type="entry name" value="L27_dom"/>
</dbReference>
<dbReference type="Bgee" id="ENSACLG00000010532">
    <property type="expression patterns" value="Expressed in camera-type eye and 7 other cell types or tissues"/>
</dbReference>
<dbReference type="Ensembl" id="ENSACLT00000016017.2">
    <property type="protein sequence ID" value="ENSACLP00000015652.2"/>
    <property type="gene ID" value="ENSACLG00000010532.2"/>
</dbReference>
<evidence type="ECO:0000256" key="2">
    <source>
        <dbReference type="ARBA" id="ARBA00004536"/>
    </source>
</evidence>
<reference evidence="14" key="2">
    <citation type="submission" date="2023-03" db="EMBL/GenBank/DDBJ databases">
        <authorList>
            <consortium name="Wellcome Sanger Institute Data Sharing"/>
        </authorList>
    </citation>
    <scope>NUCLEOTIDE SEQUENCE [LARGE SCALE GENOMIC DNA]</scope>
</reference>
<evidence type="ECO:0000313" key="13">
    <source>
        <dbReference type="Ensembl" id="ENSACLP00000015652.2"/>
    </source>
</evidence>
<dbReference type="InterPro" id="IPR001452">
    <property type="entry name" value="SH3_domain"/>
</dbReference>
<evidence type="ECO:0000256" key="7">
    <source>
        <dbReference type="ARBA" id="ARBA00023136"/>
    </source>
</evidence>
<feature type="domain" description="Guanylate kinase-like" evidence="10">
    <location>
        <begin position="351"/>
        <end position="543"/>
    </location>
</feature>
<dbReference type="InterPro" id="IPR014775">
    <property type="entry name" value="L27_C"/>
</dbReference>
<dbReference type="PROSITE" id="PS50002">
    <property type="entry name" value="SH3"/>
    <property type="match status" value="1"/>
</dbReference>
<dbReference type="SUPFAM" id="SSF52540">
    <property type="entry name" value="P-loop containing nucleoside triphosphate hydrolases"/>
    <property type="match status" value="1"/>
</dbReference>
<dbReference type="PROSITE" id="PS00856">
    <property type="entry name" value="GUANYLATE_KINASE_1"/>
    <property type="match status" value="1"/>
</dbReference>
<dbReference type="InterPro" id="IPR036034">
    <property type="entry name" value="PDZ_sf"/>
</dbReference>
<sequence>MFRTSSRLYELLAALPSQLQPHVNCSEDNTFLQDMFGERSLHSLVKVQQTNRVIGISPTYFSENHVLFNSYIQDVKELLKLLANPHVKSLLSVHDAVAQKKYDPELPPLPEDIDDDEDSVKIIRLVKNKEPLGATIRRDESTGAIIVARIMKGGPADRSGLIHVGDELKEVNGIPVDDKKPEEIIRILAQSQGAITFKVVPGAKDEASIKEPQMFVKALFDYDPKDDNTIPCKEAGLAFKKGCILQIMSQDDATWWQAKHEGDTNPRAGLIPSKQFQERRLAFQQPVTTLSSLRRSTRRSSGFRRSFRLSRRDRKTTKSMYEAKKSEMYDMADVPTYEEVVPYRRQRGDKHRLVVLVGPTGVGLSELKKKLLISDPQHFSVTIPHTSRPKKNQETDGVDYHFISKQLFETDIQNNKFIEHGEYKGNFYGTSLDSIRSILSKKKVCLLDVQPHLIKHLRTAEFKPFVVFVKPPTVDRLRETRKKTQIISGKDDKDSTKPFTEEDFQEMVNTAQTMETQYSHLFEMVIVNDNLDVAFSELQLALKKVETETHWIPVSWTHS</sequence>
<feature type="domain" description="SH3" evidence="9">
    <location>
        <begin position="211"/>
        <end position="281"/>
    </location>
</feature>
<proteinExistence type="inferred from homology"/>
<dbReference type="PANTHER" id="PTHR23122">
    <property type="entry name" value="MEMBRANE-ASSOCIATED GUANYLATE KINASE MAGUK"/>
    <property type="match status" value="1"/>
</dbReference>
<keyword evidence="5" id="KW-0677">Repeat</keyword>
<dbReference type="InterPro" id="IPR036892">
    <property type="entry name" value="L27_dom_sf"/>
</dbReference>
<evidence type="ECO:0000256" key="6">
    <source>
        <dbReference type="ARBA" id="ARBA00022949"/>
    </source>
</evidence>
<dbReference type="PROSITE" id="PS51022">
    <property type="entry name" value="L27"/>
    <property type="match status" value="1"/>
</dbReference>
<dbReference type="PROSITE" id="PS50052">
    <property type="entry name" value="GUANYLATE_KINASE_2"/>
    <property type="match status" value="1"/>
</dbReference>
<dbReference type="Proteomes" id="UP000265100">
    <property type="component" value="Chromosome 9"/>
</dbReference>
<dbReference type="FunFam" id="2.30.42.10:FF:000046">
    <property type="entry name" value="MAGUK p55 subfamily member 7"/>
    <property type="match status" value="1"/>
</dbReference>
<evidence type="ECO:0000259" key="10">
    <source>
        <dbReference type="PROSITE" id="PS50052"/>
    </source>
</evidence>
<evidence type="ECO:0000259" key="9">
    <source>
        <dbReference type="PROSITE" id="PS50002"/>
    </source>
</evidence>
<dbReference type="SMART" id="SM00569">
    <property type="entry name" value="L27"/>
    <property type="match status" value="2"/>
</dbReference>
<dbReference type="InterPro" id="IPR036028">
    <property type="entry name" value="SH3-like_dom_sf"/>
</dbReference>
<evidence type="ECO:0008006" key="15">
    <source>
        <dbReference type="Google" id="ProtNLM"/>
    </source>
</evidence>
<evidence type="ECO:0000313" key="14">
    <source>
        <dbReference type="Proteomes" id="UP000265100"/>
    </source>
</evidence>